<accession>A0AAW1JZ31</accession>
<sequence>MSQTTKRILTLGTNGGMKGTPLLKPKSTIEESETNSGKIKIKSDWLIGANESRCLQAIENISCKQSLQNIFHSTNGPNVLSNDEDNSDCESVDDSIVDPDWIPDESSGSAFEVSMTNDEVNLFLRFYKKTSLYRHTKKCSSNFDQDKKKKQTAQSDGQTTLLLHSIYKHDELLKSKIFPRMRADDIGLIAKIDPLICKYAYSYSKGRHSKGNLDLVRQNMRRLAKLLQYAQKENGEINKLIDILRPCHFQLIIAGVNKMAQYKTESYDSPTLEINFGTLIKKCCDLAYVDLLQVTDTNEQRKDIKILKKLTESQWADEVSAKAITNLNQNKWNKEELLPLTSDLKKLSEFLQKTSEKAFHDLNANKNDLSAYTTLKDVLYTQIILLNRRRPAEVAQLKVRTFRSIDLENQKNTKVSKLLLLITEGGAAEYRGKSLGDINIDLNPVYDNKNLVDDIDLSPAHPENVQSSQTLTATNSQPKKKAKLVKLDKRKTWTPTQKKIIAEYFSHHIKEKKAPKQHEVVALTNIYPEFFKDKKWTSIKAVIYNIYTGKLKR</sequence>
<dbReference type="Proteomes" id="UP001458880">
    <property type="component" value="Unassembled WGS sequence"/>
</dbReference>
<evidence type="ECO:0000313" key="2">
    <source>
        <dbReference type="EMBL" id="KAK9710031.1"/>
    </source>
</evidence>
<evidence type="ECO:0000313" key="3">
    <source>
        <dbReference type="Proteomes" id="UP001458880"/>
    </source>
</evidence>
<organism evidence="2 3">
    <name type="scientific">Popillia japonica</name>
    <name type="common">Japanese beetle</name>
    <dbReference type="NCBI Taxonomy" id="7064"/>
    <lineage>
        <taxon>Eukaryota</taxon>
        <taxon>Metazoa</taxon>
        <taxon>Ecdysozoa</taxon>
        <taxon>Arthropoda</taxon>
        <taxon>Hexapoda</taxon>
        <taxon>Insecta</taxon>
        <taxon>Pterygota</taxon>
        <taxon>Neoptera</taxon>
        <taxon>Endopterygota</taxon>
        <taxon>Coleoptera</taxon>
        <taxon>Polyphaga</taxon>
        <taxon>Scarabaeiformia</taxon>
        <taxon>Scarabaeidae</taxon>
        <taxon>Rutelinae</taxon>
        <taxon>Popillia</taxon>
    </lineage>
</organism>
<dbReference type="AlphaFoldDB" id="A0AAW1JZ31"/>
<name>A0AAW1JZ31_POPJA</name>
<dbReference type="EMBL" id="JASPKY010000299">
    <property type="protein sequence ID" value="KAK9710031.1"/>
    <property type="molecule type" value="Genomic_DNA"/>
</dbReference>
<gene>
    <name evidence="2" type="ORF">QE152_g26284</name>
</gene>
<reference evidence="2 3" key="1">
    <citation type="journal article" date="2024" name="BMC Genomics">
        <title>De novo assembly and annotation of Popillia japonica's genome with initial clues to its potential as an invasive pest.</title>
        <authorList>
            <person name="Cucini C."/>
            <person name="Boschi S."/>
            <person name="Funari R."/>
            <person name="Cardaioli E."/>
            <person name="Iannotti N."/>
            <person name="Marturano G."/>
            <person name="Paoli F."/>
            <person name="Bruttini M."/>
            <person name="Carapelli A."/>
            <person name="Frati F."/>
            <person name="Nardi F."/>
        </authorList>
    </citation>
    <scope>NUCLEOTIDE SEQUENCE [LARGE SCALE GENOMIC DNA]</scope>
    <source>
        <strain evidence="2">DMR45628</strain>
    </source>
</reference>
<dbReference type="PANTHER" id="PTHR33480">
    <property type="entry name" value="SET DOMAIN-CONTAINING PROTEIN-RELATED"/>
    <property type="match status" value="1"/>
</dbReference>
<comment type="caution">
    <text evidence="2">The sequence shown here is derived from an EMBL/GenBank/DDBJ whole genome shotgun (WGS) entry which is preliminary data.</text>
</comment>
<feature type="region of interest" description="Disordered" evidence="1">
    <location>
        <begin position="458"/>
        <end position="479"/>
    </location>
</feature>
<feature type="region of interest" description="Disordered" evidence="1">
    <location>
        <begin position="1"/>
        <end position="20"/>
    </location>
</feature>
<keyword evidence="3" id="KW-1185">Reference proteome</keyword>
<evidence type="ECO:0000256" key="1">
    <source>
        <dbReference type="SAM" id="MobiDB-lite"/>
    </source>
</evidence>
<protein>
    <submittedName>
        <fullName evidence="2">Uncharacterized protein</fullName>
    </submittedName>
</protein>
<dbReference type="PANTHER" id="PTHR33480:SF1">
    <property type="entry name" value="TYR RECOMBINASE DOMAIN-CONTAINING PROTEIN"/>
    <property type="match status" value="1"/>
</dbReference>
<proteinExistence type="predicted"/>
<feature type="compositionally biased region" description="Polar residues" evidence="1">
    <location>
        <begin position="464"/>
        <end position="477"/>
    </location>
</feature>